<evidence type="ECO:0000313" key="3">
    <source>
        <dbReference type="Proteomes" id="UP001198034"/>
    </source>
</evidence>
<sequence>MIRALLLASLFFSPIGHAVTIEPPQGPAVLTMSGHIGQYNQGNTLVFDDALLNQLPQKNIRTSSPWYSGIHTFTGPLLSDVLKRAVSKGQQLHLKAMNDYTIVIPSSDTQFEPILARKIDGKAFSTRDKGPLFLMFPFDQYTHLQNRTYFSRAVWQLIAIKVE</sequence>
<protein>
    <recommendedName>
        <fullName evidence="4">Oxidoreductase molybdopterin-binding domain-containing protein</fullName>
    </recommendedName>
</protein>
<keyword evidence="3" id="KW-1185">Reference proteome</keyword>
<dbReference type="EMBL" id="JAJAWG010000002">
    <property type="protein sequence ID" value="MCB5195852.1"/>
    <property type="molecule type" value="Genomic_DNA"/>
</dbReference>
<dbReference type="RefSeq" id="WP_226763634.1">
    <property type="nucleotide sequence ID" value="NZ_JAJAWG010000002.1"/>
</dbReference>
<feature type="signal peptide" evidence="1">
    <location>
        <begin position="1"/>
        <end position="18"/>
    </location>
</feature>
<proteinExistence type="predicted"/>
<dbReference type="InterPro" id="IPR036374">
    <property type="entry name" value="OxRdtase_Mopterin-bd_sf"/>
</dbReference>
<evidence type="ECO:0000256" key="1">
    <source>
        <dbReference type="SAM" id="SignalP"/>
    </source>
</evidence>
<organism evidence="2 3">
    <name type="scientific">Deefgea salmonis</name>
    <dbReference type="NCBI Taxonomy" id="2875502"/>
    <lineage>
        <taxon>Bacteria</taxon>
        <taxon>Pseudomonadati</taxon>
        <taxon>Pseudomonadota</taxon>
        <taxon>Betaproteobacteria</taxon>
        <taxon>Neisseriales</taxon>
        <taxon>Chitinibacteraceae</taxon>
        <taxon>Deefgea</taxon>
    </lineage>
</organism>
<dbReference type="Proteomes" id="UP001198034">
    <property type="component" value="Unassembled WGS sequence"/>
</dbReference>
<evidence type="ECO:0008006" key="4">
    <source>
        <dbReference type="Google" id="ProtNLM"/>
    </source>
</evidence>
<gene>
    <name evidence="2" type="ORF">LG219_06055</name>
</gene>
<dbReference type="SUPFAM" id="SSF56524">
    <property type="entry name" value="Oxidoreductase molybdopterin-binding domain"/>
    <property type="match status" value="1"/>
</dbReference>
<keyword evidence="1" id="KW-0732">Signal</keyword>
<name>A0ABS8BJF5_9NEIS</name>
<evidence type="ECO:0000313" key="2">
    <source>
        <dbReference type="EMBL" id="MCB5195852.1"/>
    </source>
</evidence>
<accession>A0ABS8BJF5</accession>
<reference evidence="2 3" key="1">
    <citation type="submission" date="2021-10" db="EMBL/GenBank/DDBJ databases">
        <authorList>
            <person name="Chen M."/>
        </authorList>
    </citation>
    <scope>NUCLEOTIDE SEQUENCE [LARGE SCALE GENOMIC DNA]</scope>
    <source>
        <strain evidence="2 3">H3-26</strain>
    </source>
</reference>
<comment type="caution">
    <text evidence="2">The sequence shown here is derived from an EMBL/GenBank/DDBJ whole genome shotgun (WGS) entry which is preliminary data.</text>
</comment>
<feature type="chain" id="PRO_5045758255" description="Oxidoreductase molybdopterin-binding domain-containing protein" evidence="1">
    <location>
        <begin position="19"/>
        <end position="163"/>
    </location>
</feature>